<proteinExistence type="predicted"/>
<evidence type="ECO:0000313" key="2">
    <source>
        <dbReference type="Proteomes" id="UP000468531"/>
    </source>
</evidence>
<evidence type="ECO:0000313" key="1">
    <source>
        <dbReference type="EMBL" id="NEU96350.1"/>
    </source>
</evidence>
<dbReference type="EMBL" id="VKHP01000032">
    <property type="protein sequence ID" value="NEU96350.1"/>
    <property type="molecule type" value="Genomic_DNA"/>
</dbReference>
<gene>
    <name evidence="1" type="ORF">FNJ47_11020</name>
</gene>
<comment type="caution">
    <text evidence="1">The sequence shown here is derived from an EMBL/GenBank/DDBJ whole genome shotgun (WGS) entry which is preliminary data.</text>
</comment>
<accession>A0A6P1BFE0</accession>
<organism evidence="1 2">
    <name type="scientific">Bradyrhizobium uaiense</name>
    <dbReference type="NCBI Taxonomy" id="2594946"/>
    <lineage>
        <taxon>Bacteria</taxon>
        <taxon>Pseudomonadati</taxon>
        <taxon>Pseudomonadota</taxon>
        <taxon>Alphaproteobacteria</taxon>
        <taxon>Hyphomicrobiales</taxon>
        <taxon>Nitrobacteraceae</taxon>
        <taxon>Bradyrhizobium</taxon>
    </lineage>
</organism>
<protein>
    <submittedName>
        <fullName evidence="1">Uncharacterized protein</fullName>
    </submittedName>
</protein>
<dbReference type="Proteomes" id="UP000468531">
    <property type="component" value="Unassembled WGS sequence"/>
</dbReference>
<reference evidence="1 2" key="1">
    <citation type="journal article" date="2020" name="Arch. Microbiol.">
        <title>Bradyrhizobium uaiense sp. nov., a new highly efficient cowpea symbiont.</title>
        <authorList>
            <person name="Cabral Michel D."/>
            <person name="Azarias Guimaraes A."/>
            <person name="Martins da Costa E."/>
            <person name="Soares de Carvalho T."/>
            <person name="Balsanelli E."/>
            <person name="Willems A."/>
            <person name="Maltempi de Souza E."/>
            <person name="de Souza Moreira F.M."/>
        </authorList>
    </citation>
    <scope>NUCLEOTIDE SEQUENCE [LARGE SCALE GENOMIC DNA]</scope>
    <source>
        <strain evidence="1 2">UFLA 03-164</strain>
    </source>
</reference>
<dbReference type="AlphaFoldDB" id="A0A6P1BFE0"/>
<sequence length="68" mass="7617">MRIVIAISPLRGGGSGLTCLRQLLLKAFLPGLARPWLTRDFVMHLRPSCYVEWDKVLLVHASLTSKIT</sequence>
<keyword evidence="2" id="KW-1185">Reference proteome</keyword>
<name>A0A6P1BFE0_9BRAD</name>